<keyword evidence="3" id="KW-1185">Reference proteome</keyword>
<sequence>NVFIVVEKVDNSSNVITGDVSGNANPPMQVDTKDPTLTSTMSDSYSLEEPPIDENPGIKEEFVNEEMLEEDELMAVDPLAF</sequence>
<comment type="caution">
    <text evidence="2">The sequence shown here is derived from an EMBL/GenBank/DDBJ whole genome shotgun (WGS) entry which is preliminary data.</text>
</comment>
<reference evidence="2 3" key="1">
    <citation type="journal article" date="2021" name="J. Hered.">
        <title>A chromosome-level genome assembly of the parasitoid wasp, Cotesia glomerata (Hymenoptera: Braconidae).</title>
        <authorList>
            <person name="Pinto B.J."/>
            <person name="Weis J.J."/>
            <person name="Gamble T."/>
            <person name="Ode P.J."/>
            <person name="Paul R."/>
            <person name="Zaspel J.M."/>
        </authorList>
    </citation>
    <scope>NUCLEOTIDE SEQUENCE [LARGE SCALE GENOMIC DNA]</scope>
    <source>
        <strain evidence="2">CgM1</strain>
    </source>
</reference>
<evidence type="ECO:0000313" key="2">
    <source>
        <dbReference type="EMBL" id="KAH0534477.1"/>
    </source>
</evidence>
<organism evidence="2 3">
    <name type="scientific">Cotesia glomerata</name>
    <name type="common">Lepidopteran parasitic wasp</name>
    <name type="synonym">Apanteles glomeratus</name>
    <dbReference type="NCBI Taxonomy" id="32391"/>
    <lineage>
        <taxon>Eukaryota</taxon>
        <taxon>Metazoa</taxon>
        <taxon>Ecdysozoa</taxon>
        <taxon>Arthropoda</taxon>
        <taxon>Hexapoda</taxon>
        <taxon>Insecta</taxon>
        <taxon>Pterygota</taxon>
        <taxon>Neoptera</taxon>
        <taxon>Endopterygota</taxon>
        <taxon>Hymenoptera</taxon>
        <taxon>Apocrita</taxon>
        <taxon>Ichneumonoidea</taxon>
        <taxon>Braconidae</taxon>
        <taxon>Microgastrinae</taxon>
        <taxon>Cotesia</taxon>
    </lineage>
</organism>
<proteinExistence type="predicted"/>
<feature type="non-terminal residue" evidence="2">
    <location>
        <position position="1"/>
    </location>
</feature>
<dbReference type="AlphaFoldDB" id="A0AAV7HUR1"/>
<gene>
    <name evidence="2" type="ORF">KQX54_004338</name>
</gene>
<feature type="region of interest" description="Disordered" evidence="1">
    <location>
        <begin position="17"/>
        <end position="56"/>
    </location>
</feature>
<dbReference type="Proteomes" id="UP000826195">
    <property type="component" value="Unassembled WGS sequence"/>
</dbReference>
<name>A0AAV7HUR1_COTGL</name>
<dbReference type="EMBL" id="JAHXZJ010002982">
    <property type="protein sequence ID" value="KAH0534477.1"/>
    <property type="molecule type" value="Genomic_DNA"/>
</dbReference>
<protein>
    <submittedName>
        <fullName evidence="2">Uncharacterized protein</fullName>
    </submittedName>
</protein>
<accession>A0AAV7HUR1</accession>
<evidence type="ECO:0000313" key="3">
    <source>
        <dbReference type="Proteomes" id="UP000826195"/>
    </source>
</evidence>
<evidence type="ECO:0000256" key="1">
    <source>
        <dbReference type="SAM" id="MobiDB-lite"/>
    </source>
</evidence>
<feature type="compositionally biased region" description="Polar residues" evidence="1">
    <location>
        <begin position="35"/>
        <end position="45"/>
    </location>
</feature>
<feature type="compositionally biased region" description="Polar residues" evidence="1">
    <location>
        <begin position="17"/>
        <end position="26"/>
    </location>
</feature>